<keyword evidence="2" id="KW-1185">Reference proteome</keyword>
<dbReference type="RefSeq" id="XP_001287893.1">
    <property type="nucleotide sequence ID" value="XM_001287892.1"/>
</dbReference>
<sequence length="54" mass="6262">MEKTIRNSEEIKEERRLQCINTAQALLKVLEAGQIDPNNVYSALKVLLARHHYI</sequence>
<dbReference type="VEuPathDB" id="TrichDB:TVAGG3_0088720"/>
<dbReference type="InParanoid" id="A2H6K4"/>
<accession>A2H6K4</accession>
<evidence type="ECO:0000313" key="2">
    <source>
        <dbReference type="Proteomes" id="UP000001542"/>
    </source>
</evidence>
<dbReference type="SMR" id="A2H6K4"/>
<proteinExistence type="predicted"/>
<dbReference type="AlphaFoldDB" id="A2H6K4"/>
<dbReference type="VEuPathDB" id="TrichDB:TVAG_516530"/>
<dbReference type="KEGG" id="tva:4732361"/>
<name>A2H6K4_TRIV3</name>
<reference evidence="1" key="2">
    <citation type="journal article" date="2007" name="Science">
        <title>Draft genome sequence of the sexually transmitted pathogen Trichomonas vaginalis.</title>
        <authorList>
            <person name="Carlton J.M."/>
            <person name="Hirt R.P."/>
            <person name="Silva J.C."/>
            <person name="Delcher A.L."/>
            <person name="Schatz M."/>
            <person name="Zhao Q."/>
            <person name="Wortman J.R."/>
            <person name="Bidwell S.L."/>
            <person name="Alsmark U.C.M."/>
            <person name="Besteiro S."/>
            <person name="Sicheritz-Ponten T."/>
            <person name="Noel C.J."/>
            <person name="Dacks J.B."/>
            <person name="Foster P.G."/>
            <person name="Simillion C."/>
            <person name="Van de Peer Y."/>
            <person name="Miranda-Saavedra D."/>
            <person name="Barton G.J."/>
            <person name="Westrop G.D."/>
            <person name="Mueller S."/>
            <person name="Dessi D."/>
            <person name="Fiori P.L."/>
            <person name="Ren Q."/>
            <person name="Paulsen I."/>
            <person name="Zhang H."/>
            <person name="Bastida-Corcuera F.D."/>
            <person name="Simoes-Barbosa A."/>
            <person name="Brown M.T."/>
            <person name="Hayes R.D."/>
            <person name="Mukherjee M."/>
            <person name="Okumura C.Y."/>
            <person name="Schneider R."/>
            <person name="Smith A.J."/>
            <person name="Vanacova S."/>
            <person name="Villalvazo M."/>
            <person name="Haas B.J."/>
            <person name="Pertea M."/>
            <person name="Feldblyum T.V."/>
            <person name="Utterback T.R."/>
            <person name="Shu C.L."/>
            <person name="Osoegawa K."/>
            <person name="de Jong P.J."/>
            <person name="Hrdy I."/>
            <person name="Horvathova L."/>
            <person name="Zubacova Z."/>
            <person name="Dolezal P."/>
            <person name="Malik S.B."/>
            <person name="Logsdon J.M. Jr."/>
            <person name="Henze K."/>
            <person name="Gupta A."/>
            <person name="Wang C.C."/>
            <person name="Dunne R.L."/>
            <person name="Upcroft J.A."/>
            <person name="Upcroft P."/>
            <person name="White O."/>
            <person name="Salzberg S.L."/>
            <person name="Tang P."/>
            <person name="Chiu C.-H."/>
            <person name="Lee Y.-S."/>
            <person name="Embley T.M."/>
            <person name="Coombs G.H."/>
            <person name="Mottram J.C."/>
            <person name="Tachezy J."/>
            <person name="Fraser-Liggett C.M."/>
            <person name="Johnson P.J."/>
        </authorList>
    </citation>
    <scope>NUCLEOTIDE SEQUENCE [LARGE SCALE GENOMIC DNA]</scope>
    <source>
        <strain evidence="1">G3</strain>
    </source>
</reference>
<evidence type="ECO:0000313" key="1">
    <source>
        <dbReference type="EMBL" id="EAX74963.1"/>
    </source>
</evidence>
<gene>
    <name evidence="1" type="ORF">TVAG_516530</name>
</gene>
<reference evidence="1" key="1">
    <citation type="submission" date="2006-10" db="EMBL/GenBank/DDBJ databases">
        <authorList>
            <person name="Amadeo P."/>
            <person name="Zhao Q."/>
            <person name="Wortman J."/>
            <person name="Fraser-Liggett C."/>
            <person name="Carlton J."/>
        </authorList>
    </citation>
    <scope>NUCLEOTIDE SEQUENCE</scope>
    <source>
        <strain evidence="1">G3</strain>
    </source>
</reference>
<organism evidence="1 2">
    <name type="scientific">Trichomonas vaginalis (strain ATCC PRA-98 / G3)</name>
    <dbReference type="NCBI Taxonomy" id="412133"/>
    <lineage>
        <taxon>Eukaryota</taxon>
        <taxon>Metamonada</taxon>
        <taxon>Parabasalia</taxon>
        <taxon>Trichomonadida</taxon>
        <taxon>Trichomonadidae</taxon>
        <taxon>Trichomonas</taxon>
    </lineage>
</organism>
<dbReference type="EMBL" id="DS127214">
    <property type="protein sequence ID" value="EAX74963.1"/>
    <property type="molecule type" value="Genomic_DNA"/>
</dbReference>
<dbReference type="Proteomes" id="UP000001542">
    <property type="component" value="Unassembled WGS sequence"/>
</dbReference>
<protein>
    <submittedName>
        <fullName evidence="1">Uncharacterized protein</fullName>
    </submittedName>
</protein>